<dbReference type="InterPro" id="IPR012312">
    <property type="entry name" value="Hemerythrin-like"/>
</dbReference>
<name>A0A4R6YSN8_9GAMM</name>
<evidence type="ECO:0000256" key="1">
    <source>
        <dbReference type="SAM" id="MobiDB-lite"/>
    </source>
</evidence>
<evidence type="ECO:0000259" key="2">
    <source>
        <dbReference type="Pfam" id="PF01814"/>
    </source>
</evidence>
<dbReference type="EMBL" id="SNZH01000011">
    <property type="protein sequence ID" value="TDR41213.1"/>
    <property type="molecule type" value="Genomic_DNA"/>
</dbReference>
<protein>
    <submittedName>
        <fullName evidence="3">Hemerythrin HHE cation binding domain-containing protein</fullName>
    </submittedName>
</protein>
<dbReference type="AlphaFoldDB" id="A0A4R6YSN8"/>
<gene>
    <name evidence="3" type="ORF">DFR29_111125</name>
</gene>
<organism evidence="3 4">
    <name type="scientific">Tahibacter aquaticus</name>
    <dbReference type="NCBI Taxonomy" id="520092"/>
    <lineage>
        <taxon>Bacteria</taxon>
        <taxon>Pseudomonadati</taxon>
        <taxon>Pseudomonadota</taxon>
        <taxon>Gammaproteobacteria</taxon>
        <taxon>Lysobacterales</taxon>
        <taxon>Rhodanobacteraceae</taxon>
        <taxon>Tahibacter</taxon>
    </lineage>
</organism>
<sequence>MLDMLRRLIGQPAKPAPAPAPSPLRHGGMPPPRAPSYDSGLVPSLKNDHQELVALFEQIGRTYEARRFHEIPALLTAFKTRLEAHLLTENVRFYNYVESTLRDDAENLSLIRDFRREMNSIARGVIDFVKKYQANHDPDILQHGFLADYRAVGGLLVQRIQREEGNLYPLYMPT</sequence>
<proteinExistence type="predicted"/>
<dbReference type="OrthoDB" id="8526133at2"/>
<feature type="domain" description="Hemerythrin-like" evidence="2">
    <location>
        <begin position="44"/>
        <end position="170"/>
    </location>
</feature>
<dbReference type="InterPro" id="IPR038309">
    <property type="entry name" value="Rsd/AlgQ_sf"/>
</dbReference>
<comment type="caution">
    <text evidence="3">The sequence shown here is derived from an EMBL/GenBank/DDBJ whole genome shotgun (WGS) entry which is preliminary data.</text>
</comment>
<dbReference type="Gene3D" id="1.20.120.1370">
    <property type="entry name" value="Regulator of RNA polymerase sigma(70) subunit, domain 4"/>
    <property type="match status" value="1"/>
</dbReference>
<dbReference type="Proteomes" id="UP000295293">
    <property type="component" value="Unassembled WGS sequence"/>
</dbReference>
<dbReference type="Pfam" id="PF01814">
    <property type="entry name" value="Hemerythrin"/>
    <property type="match status" value="1"/>
</dbReference>
<dbReference type="RefSeq" id="WP_133819965.1">
    <property type="nucleotide sequence ID" value="NZ_SNZH01000011.1"/>
</dbReference>
<feature type="region of interest" description="Disordered" evidence="1">
    <location>
        <begin position="10"/>
        <end position="41"/>
    </location>
</feature>
<evidence type="ECO:0000313" key="3">
    <source>
        <dbReference type="EMBL" id="TDR41213.1"/>
    </source>
</evidence>
<accession>A0A4R6YSN8</accession>
<keyword evidence="4" id="KW-1185">Reference proteome</keyword>
<evidence type="ECO:0000313" key="4">
    <source>
        <dbReference type="Proteomes" id="UP000295293"/>
    </source>
</evidence>
<reference evidence="3 4" key="1">
    <citation type="submission" date="2019-03" db="EMBL/GenBank/DDBJ databases">
        <title>Genomic Encyclopedia of Type Strains, Phase IV (KMG-IV): sequencing the most valuable type-strain genomes for metagenomic binning, comparative biology and taxonomic classification.</title>
        <authorList>
            <person name="Goeker M."/>
        </authorList>
    </citation>
    <scope>NUCLEOTIDE SEQUENCE [LARGE SCALE GENOMIC DNA]</scope>
    <source>
        <strain evidence="3 4">DSM 21667</strain>
    </source>
</reference>